<evidence type="ECO:0000256" key="3">
    <source>
        <dbReference type="ARBA" id="ARBA00022475"/>
    </source>
</evidence>
<feature type="transmembrane region" description="Helical" evidence="17">
    <location>
        <begin position="280"/>
        <end position="299"/>
    </location>
</feature>
<comment type="similarity">
    <text evidence="2 17">Belongs to the cation transport ATPase (P-type) (TC 3.A.3) family. Type IB subfamily.</text>
</comment>
<evidence type="ECO:0000256" key="6">
    <source>
        <dbReference type="ARBA" id="ARBA00022692"/>
    </source>
</evidence>
<feature type="domain" description="HMA" evidence="18">
    <location>
        <begin position="155"/>
        <end position="223"/>
    </location>
</feature>
<dbReference type="PROSITE" id="PS01047">
    <property type="entry name" value="HMA_1"/>
    <property type="match status" value="3"/>
</dbReference>
<comment type="catalytic activity">
    <reaction evidence="16">
        <text>Cd(2+)(in) + ATP + H2O = Cd(2+)(out) + ADP + phosphate + H(+)</text>
        <dbReference type="Rhea" id="RHEA:12132"/>
        <dbReference type="ChEBI" id="CHEBI:15377"/>
        <dbReference type="ChEBI" id="CHEBI:15378"/>
        <dbReference type="ChEBI" id="CHEBI:30616"/>
        <dbReference type="ChEBI" id="CHEBI:43474"/>
        <dbReference type="ChEBI" id="CHEBI:48775"/>
        <dbReference type="ChEBI" id="CHEBI:456216"/>
        <dbReference type="EC" id="7.2.2.21"/>
    </reaction>
</comment>
<comment type="catalytic activity">
    <reaction evidence="15">
        <text>Zn(2+)(in) + ATP + H2O = Zn(2+)(out) + ADP + phosphate + H(+)</text>
        <dbReference type="Rhea" id="RHEA:20621"/>
        <dbReference type="ChEBI" id="CHEBI:15377"/>
        <dbReference type="ChEBI" id="CHEBI:15378"/>
        <dbReference type="ChEBI" id="CHEBI:29105"/>
        <dbReference type="ChEBI" id="CHEBI:30616"/>
        <dbReference type="ChEBI" id="CHEBI:43474"/>
        <dbReference type="ChEBI" id="CHEBI:456216"/>
        <dbReference type="EC" id="7.2.2.12"/>
    </reaction>
</comment>
<dbReference type="InterPro" id="IPR023299">
    <property type="entry name" value="ATPase_P-typ_cyto_dom_N"/>
</dbReference>
<evidence type="ECO:0000256" key="17">
    <source>
        <dbReference type="RuleBase" id="RU362081"/>
    </source>
</evidence>
<dbReference type="SUPFAM" id="SSF81665">
    <property type="entry name" value="Calcium ATPase, transmembrane domain M"/>
    <property type="match status" value="1"/>
</dbReference>
<evidence type="ECO:0000256" key="16">
    <source>
        <dbReference type="ARBA" id="ARBA00049338"/>
    </source>
</evidence>
<dbReference type="SFLD" id="SFLDS00003">
    <property type="entry name" value="Haloacid_Dehalogenase"/>
    <property type="match status" value="1"/>
</dbReference>
<feature type="domain" description="HMA" evidence="18">
    <location>
        <begin position="78"/>
        <end position="146"/>
    </location>
</feature>
<sequence>MKRVFILKGLDCPNCSAKIEKEVGALPGVESSVVNLMQQTLTVQSEKSADATLAEQVETIVHSHEPDVEVSEKTEPAVTKVYLLKGLDCPNCSAKIEKEVGELGGVASSTVNLMNQTLTVQAGTSVATSLLDTVTTIVHSHEPDVEVSEKTEPAVTKVYLLKGLDCPNCSAKIEKEVGELDGVTSSTVNLMNQTLTVQAGTSVAASLLDTVTTIVHSHEPDVEVSEKQPEATAPVKKEEKATVYNDEDKKRTIRLAVGAAVYAIGMALTVFAKLPTPAELAFLIVAYVILGWDVVWQAVKNITRGQVFDEHFLMSVSTIGAFAIGEYPEAVAVMLFYQVGEFFQSLAVKRSRKSISDLMDIRPDSATVKRNGVLQVVSPESVAVGEIIVVKPGEKIPLDGIVVDGESMLDTKALTGESVPRSIRKGDEALSGCINQSGLLTLKVTKSFGESTVSKIIDLVENASARKAPTENFITTFARYYTPVVVGMAAVLAIIPPLVLGGGWSEWLRRGFVFLIVSCPCALVISIPLTFFGGIGAASKRGVLVKGSNYLEALNKVSVVVFDKTGTLTKGVFEVANIIPAAGYQKEQVLEYAAQAESYSNHPIAKSILAAYGKSIDQKQLSGFEEISGHGISVMVQGKKVLAGNSKLMESEKIAYSACDAAGTKVYVAADGSYVGCILIADEVKPDSNRAIAELKKIGVEKTVMLTGDDERIGKSVADELGLDAYYAQLLPDQKVEKLEMLDKQKRQGSKLAFVGDGINDAPVLARADVGIAMGGLGSDAAIEAADVVLMTDEPSKLVEAIDVAKATKRIVMQNIVIALGIKSVFLVLGALGMAGMWEAVFGDVGVTIIAVLNAMRILKK</sequence>
<keyword evidence="8 17" id="KW-0547">Nucleotide-binding</keyword>
<evidence type="ECO:0000256" key="12">
    <source>
        <dbReference type="ARBA" id="ARBA00022967"/>
    </source>
</evidence>
<dbReference type="SFLD" id="SFLDG00002">
    <property type="entry name" value="C1.7:_P-type_atpase_like"/>
    <property type="match status" value="1"/>
</dbReference>
<dbReference type="EMBL" id="NOUW01000038">
    <property type="protein sequence ID" value="PDX88393.1"/>
    <property type="molecule type" value="Genomic_DNA"/>
</dbReference>
<feature type="transmembrane region" description="Helical" evidence="17">
    <location>
        <begin position="480"/>
        <end position="500"/>
    </location>
</feature>
<dbReference type="InterPro" id="IPR018303">
    <property type="entry name" value="ATPase_P-typ_P_site"/>
</dbReference>
<evidence type="ECO:0000259" key="18">
    <source>
        <dbReference type="PROSITE" id="PS50846"/>
    </source>
</evidence>
<feature type="domain" description="HMA" evidence="18">
    <location>
        <begin position="1"/>
        <end position="69"/>
    </location>
</feature>
<evidence type="ECO:0000256" key="5">
    <source>
        <dbReference type="ARBA" id="ARBA00022553"/>
    </source>
</evidence>
<feature type="transmembrane region" description="Helical" evidence="17">
    <location>
        <begin position="512"/>
        <end position="538"/>
    </location>
</feature>
<dbReference type="CDD" id="cd00371">
    <property type="entry name" value="HMA"/>
    <property type="match status" value="3"/>
</dbReference>
<evidence type="ECO:0000313" key="19">
    <source>
        <dbReference type="EMBL" id="PDX88393.1"/>
    </source>
</evidence>
<reference evidence="19 20" key="1">
    <citation type="journal article" date="2017" name="Front. Microbiol.">
        <title>New Insights into the Diversity of the Genus Faecalibacterium.</title>
        <authorList>
            <person name="Benevides L."/>
            <person name="Burman S."/>
            <person name="Martin R."/>
            <person name="Robert V."/>
            <person name="Thomas M."/>
            <person name="Miquel S."/>
            <person name="Chain F."/>
            <person name="Sokol H."/>
            <person name="Bermudez-Humaran L.G."/>
            <person name="Morrison M."/>
            <person name="Langella P."/>
            <person name="Azevedo V.A."/>
            <person name="Chatel J.M."/>
            <person name="Soares S."/>
        </authorList>
    </citation>
    <scope>NUCLEOTIDE SEQUENCE [LARGE SCALE GENOMIC DNA]</scope>
    <source>
        <strain evidence="19 20">AHMP21</strain>
    </source>
</reference>
<comment type="caution">
    <text evidence="19">The sequence shown here is derived from an EMBL/GenBank/DDBJ whole genome shotgun (WGS) entry which is preliminary data.</text>
</comment>
<evidence type="ECO:0000256" key="14">
    <source>
        <dbReference type="ARBA" id="ARBA00023136"/>
    </source>
</evidence>
<dbReference type="Proteomes" id="UP000220438">
    <property type="component" value="Unassembled WGS sequence"/>
</dbReference>
<dbReference type="Gene3D" id="2.70.150.10">
    <property type="entry name" value="Calcium-transporting ATPase, cytoplasmic transduction domain A"/>
    <property type="match status" value="1"/>
</dbReference>
<dbReference type="NCBIfam" id="TIGR01512">
    <property type="entry name" value="ATPase-IB2_Cd"/>
    <property type="match status" value="1"/>
</dbReference>
<dbReference type="Gene3D" id="3.30.70.100">
    <property type="match status" value="3"/>
</dbReference>
<name>A0A2A7BAI0_9FIRM</name>
<dbReference type="NCBIfam" id="TIGR01525">
    <property type="entry name" value="ATPase-IB_hvy"/>
    <property type="match status" value="1"/>
</dbReference>
<gene>
    <name evidence="19" type="primary">cadA</name>
    <name evidence="19" type="ORF">CHR61_13180</name>
</gene>
<keyword evidence="6 17" id="KW-0812">Transmembrane</keyword>
<dbReference type="SFLD" id="SFLDF00027">
    <property type="entry name" value="p-type_atpase"/>
    <property type="match status" value="1"/>
</dbReference>
<dbReference type="GO" id="GO:0016887">
    <property type="term" value="F:ATP hydrolysis activity"/>
    <property type="evidence" value="ECO:0007669"/>
    <property type="project" value="InterPro"/>
</dbReference>
<comment type="subcellular location">
    <subcellularLocation>
        <location evidence="1">Cell membrane</location>
        <topology evidence="1">Multi-pass membrane protein</topology>
    </subcellularLocation>
</comment>
<dbReference type="InterPro" id="IPR023214">
    <property type="entry name" value="HAD_sf"/>
</dbReference>
<evidence type="ECO:0000256" key="9">
    <source>
        <dbReference type="ARBA" id="ARBA00022833"/>
    </source>
</evidence>
<dbReference type="InterPro" id="IPR027256">
    <property type="entry name" value="P-typ_ATPase_IB"/>
</dbReference>
<dbReference type="PANTHER" id="PTHR48085">
    <property type="entry name" value="CADMIUM/ZINC-TRANSPORTING ATPASE HMA2-RELATED"/>
    <property type="match status" value="1"/>
</dbReference>
<dbReference type="GO" id="GO:0016463">
    <property type="term" value="F:P-type zinc transporter activity"/>
    <property type="evidence" value="ECO:0007669"/>
    <property type="project" value="UniProtKB-EC"/>
</dbReference>
<dbReference type="CDD" id="cd07548">
    <property type="entry name" value="P-type_ATPase-Cd_Zn_Co_like"/>
    <property type="match status" value="1"/>
</dbReference>
<evidence type="ECO:0000256" key="4">
    <source>
        <dbReference type="ARBA" id="ARBA00022539"/>
    </source>
</evidence>
<dbReference type="InterPro" id="IPR044492">
    <property type="entry name" value="P_typ_ATPase_HD_dom"/>
</dbReference>
<dbReference type="PRINTS" id="PR00941">
    <property type="entry name" value="CDATPASE"/>
</dbReference>
<evidence type="ECO:0000256" key="7">
    <source>
        <dbReference type="ARBA" id="ARBA00022723"/>
    </source>
</evidence>
<dbReference type="InterPro" id="IPR059000">
    <property type="entry name" value="ATPase_P-type_domA"/>
</dbReference>
<dbReference type="GO" id="GO:0008551">
    <property type="term" value="F:P-type cadmium transporter activity"/>
    <property type="evidence" value="ECO:0007669"/>
    <property type="project" value="UniProtKB-EC"/>
</dbReference>
<dbReference type="SUPFAM" id="SSF55008">
    <property type="entry name" value="HMA, heavy metal-associated domain"/>
    <property type="match status" value="3"/>
</dbReference>
<dbReference type="RefSeq" id="WP_097771726.1">
    <property type="nucleotide sequence ID" value="NZ_NOUW01000038.1"/>
</dbReference>
<dbReference type="InterPro" id="IPR036163">
    <property type="entry name" value="HMA_dom_sf"/>
</dbReference>
<dbReference type="InterPro" id="IPR051014">
    <property type="entry name" value="Cation_Transport_ATPase_IB"/>
</dbReference>
<dbReference type="InterPro" id="IPR036412">
    <property type="entry name" value="HAD-like_sf"/>
</dbReference>
<keyword evidence="7 17" id="KW-0479">Metal-binding</keyword>
<feature type="transmembrane region" description="Helical" evidence="17">
    <location>
        <begin position="816"/>
        <end position="835"/>
    </location>
</feature>
<dbReference type="InterPro" id="IPR001757">
    <property type="entry name" value="P_typ_ATPase"/>
</dbReference>
<dbReference type="GO" id="GO:0005524">
    <property type="term" value="F:ATP binding"/>
    <property type="evidence" value="ECO:0007669"/>
    <property type="project" value="UniProtKB-UniRule"/>
</dbReference>
<keyword evidence="9" id="KW-0862">Zinc</keyword>
<dbReference type="Pfam" id="PF00122">
    <property type="entry name" value="E1-E2_ATPase"/>
    <property type="match status" value="1"/>
</dbReference>
<accession>A0A2A7BAI0</accession>
<dbReference type="GO" id="GO:0005886">
    <property type="term" value="C:plasma membrane"/>
    <property type="evidence" value="ECO:0007669"/>
    <property type="project" value="UniProtKB-SubCell"/>
</dbReference>
<keyword evidence="3 17" id="KW-1003">Cell membrane</keyword>
<dbReference type="Gene3D" id="3.40.50.1000">
    <property type="entry name" value="HAD superfamily/HAD-like"/>
    <property type="match status" value="1"/>
</dbReference>
<evidence type="ECO:0000256" key="8">
    <source>
        <dbReference type="ARBA" id="ARBA00022741"/>
    </source>
</evidence>
<dbReference type="PANTHER" id="PTHR48085:SF5">
    <property type="entry name" value="CADMIUM_ZINC-TRANSPORTING ATPASE HMA4-RELATED"/>
    <property type="match status" value="1"/>
</dbReference>
<dbReference type="Gene3D" id="3.40.1110.10">
    <property type="entry name" value="Calcium-transporting ATPase, cytoplasmic domain N"/>
    <property type="match status" value="1"/>
</dbReference>
<dbReference type="InterPro" id="IPR023298">
    <property type="entry name" value="ATPase_P-typ_TM_dom_sf"/>
</dbReference>
<dbReference type="InterPro" id="IPR008250">
    <property type="entry name" value="ATPase_P-typ_transduc_dom_A_sf"/>
</dbReference>
<evidence type="ECO:0000256" key="11">
    <source>
        <dbReference type="ARBA" id="ARBA00022842"/>
    </source>
</evidence>
<dbReference type="PROSITE" id="PS50846">
    <property type="entry name" value="HMA_2"/>
    <property type="match status" value="3"/>
</dbReference>
<dbReference type="FunFam" id="3.40.1110.10:FF:000066">
    <property type="entry name" value="Cadmium-translocating P-type ATPase"/>
    <property type="match status" value="1"/>
</dbReference>
<evidence type="ECO:0000256" key="1">
    <source>
        <dbReference type="ARBA" id="ARBA00004651"/>
    </source>
</evidence>
<dbReference type="PROSITE" id="PS00154">
    <property type="entry name" value="ATPASE_E1_E2"/>
    <property type="match status" value="1"/>
</dbReference>
<keyword evidence="13 17" id="KW-1133">Transmembrane helix</keyword>
<evidence type="ECO:0000313" key="20">
    <source>
        <dbReference type="Proteomes" id="UP000220438"/>
    </source>
</evidence>
<keyword evidence="11" id="KW-0460">Magnesium</keyword>
<dbReference type="InterPro" id="IPR017969">
    <property type="entry name" value="Heavy-metal-associated_CS"/>
</dbReference>
<keyword evidence="5" id="KW-0597">Phosphoprotein</keyword>
<evidence type="ECO:0000256" key="13">
    <source>
        <dbReference type="ARBA" id="ARBA00022989"/>
    </source>
</evidence>
<keyword evidence="14 17" id="KW-0472">Membrane</keyword>
<feature type="transmembrane region" description="Helical" evidence="17">
    <location>
        <begin position="255"/>
        <end position="274"/>
    </location>
</feature>
<dbReference type="Pfam" id="PF00403">
    <property type="entry name" value="HMA"/>
    <property type="match status" value="3"/>
</dbReference>
<keyword evidence="10 17" id="KW-0067">ATP-binding</keyword>
<dbReference type="InterPro" id="IPR006121">
    <property type="entry name" value="HMA_dom"/>
</dbReference>
<dbReference type="SUPFAM" id="SSF81653">
    <property type="entry name" value="Calcium ATPase, transduction domain A"/>
    <property type="match status" value="1"/>
</dbReference>
<evidence type="ECO:0000256" key="10">
    <source>
        <dbReference type="ARBA" id="ARBA00022840"/>
    </source>
</evidence>
<dbReference type="SUPFAM" id="SSF56784">
    <property type="entry name" value="HAD-like"/>
    <property type="match status" value="1"/>
</dbReference>
<keyword evidence="4" id="KW-0104">Cadmium</keyword>
<keyword evidence="12" id="KW-1278">Translocase</keyword>
<evidence type="ECO:0000256" key="15">
    <source>
        <dbReference type="ARBA" id="ARBA00047308"/>
    </source>
</evidence>
<organism evidence="19 20">
    <name type="scientific">Faecalibacterium prausnitzii</name>
    <dbReference type="NCBI Taxonomy" id="853"/>
    <lineage>
        <taxon>Bacteria</taxon>
        <taxon>Bacillati</taxon>
        <taxon>Bacillota</taxon>
        <taxon>Clostridia</taxon>
        <taxon>Eubacteriales</taxon>
        <taxon>Oscillospiraceae</taxon>
        <taxon>Faecalibacterium</taxon>
    </lineage>
</organism>
<dbReference type="FunFam" id="2.70.150.10:FF:000002">
    <property type="entry name" value="Copper-transporting ATPase 1, putative"/>
    <property type="match status" value="1"/>
</dbReference>
<dbReference type="GO" id="GO:0046872">
    <property type="term" value="F:metal ion binding"/>
    <property type="evidence" value="ECO:0007669"/>
    <property type="project" value="UniProtKB-KW"/>
</dbReference>
<dbReference type="PRINTS" id="PR00119">
    <property type="entry name" value="CATATPASE"/>
</dbReference>
<proteinExistence type="inferred from homology"/>
<dbReference type="AlphaFoldDB" id="A0A2A7BAI0"/>
<dbReference type="NCBIfam" id="TIGR01494">
    <property type="entry name" value="ATPase_P-type"/>
    <property type="match status" value="1"/>
</dbReference>
<dbReference type="Pfam" id="PF00702">
    <property type="entry name" value="Hydrolase"/>
    <property type="match status" value="1"/>
</dbReference>
<evidence type="ECO:0000256" key="2">
    <source>
        <dbReference type="ARBA" id="ARBA00006024"/>
    </source>
</evidence>
<protein>
    <submittedName>
        <fullName evidence="19">Cadmium-translocating P-type ATPase</fullName>
    </submittedName>
</protein>